<feature type="domain" description="PPIase FKBP-type" evidence="7">
    <location>
        <begin position="201"/>
        <end position="301"/>
    </location>
</feature>
<comment type="catalytic activity">
    <reaction evidence="1 6">
        <text>[protein]-peptidylproline (omega=180) = [protein]-peptidylproline (omega=0)</text>
        <dbReference type="Rhea" id="RHEA:16237"/>
        <dbReference type="Rhea" id="RHEA-COMP:10747"/>
        <dbReference type="Rhea" id="RHEA-COMP:10748"/>
        <dbReference type="ChEBI" id="CHEBI:83833"/>
        <dbReference type="ChEBI" id="CHEBI:83834"/>
        <dbReference type="EC" id="5.2.1.8"/>
    </reaction>
</comment>
<evidence type="ECO:0000313" key="9">
    <source>
        <dbReference type="Proteomes" id="UP000434850"/>
    </source>
</evidence>
<keyword evidence="4 6" id="KW-0697">Rotamase</keyword>
<proteinExistence type="inferred from homology"/>
<dbReference type="EMBL" id="WQLA01000002">
    <property type="protein sequence ID" value="MVN90844.1"/>
    <property type="molecule type" value="Genomic_DNA"/>
</dbReference>
<evidence type="ECO:0000256" key="6">
    <source>
        <dbReference type="PROSITE-ProRule" id="PRU00277"/>
    </source>
</evidence>
<dbReference type="PROSITE" id="PS51257">
    <property type="entry name" value="PROKAR_LIPOPROTEIN"/>
    <property type="match status" value="1"/>
</dbReference>
<keyword evidence="9" id="KW-1185">Reference proteome</keyword>
<dbReference type="InterPro" id="IPR001179">
    <property type="entry name" value="PPIase_FKBP_dom"/>
</dbReference>
<dbReference type="EC" id="5.2.1.8" evidence="3 6"/>
<name>A0A6I4IQB1_9SPHI</name>
<dbReference type="Proteomes" id="UP000434850">
    <property type="component" value="Unassembled WGS sequence"/>
</dbReference>
<gene>
    <name evidence="8" type="ORF">GO816_06875</name>
</gene>
<comment type="similarity">
    <text evidence="2">Belongs to the FKBP-type PPIase family.</text>
</comment>
<dbReference type="InterPro" id="IPR046357">
    <property type="entry name" value="PPIase_dom_sf"/>
</dbReference>
<sequence length="324" mass="34478">MRKSLMFLTAAAIGLASCNSGFKKGDGGLLYTIHEDKEGAPVKEGDFISVNLIAKTDADSVLFNSYDQGKPMPTLMPKPQYKGDIYAGISKLSEGDSATFKINTDSMFKASPTPRPANLKGKYIIYQVKVVKIIPKGKLSDQVFQGRITDYFKAESAKLKGVEPGKISKYIAANNIKATKTSTGLQYQITKPGSGPTIAKGDTAVVNYTGKLVSGKVFDTSIKEIAQKEKTFDANRPYQPIRIAVGAGAVIPGWDEGLQLLNKGAKATLVIPSSLAYGEQGLGPVPPFAPIVFDVELVDIVHPKAGAAAPTMQLPAPTQAPAKQ</sequence>
<keyword evidence="5 6" id="KW-0413">Isomerase</keyword>
<dbReference type="Pfam" id="PF00254">
    <property type="entry name" value="FKBP_C"/>
    <property type="match status" value="1"/>
</dbReference>
<dbReference type="PANTHER" id="PTHR43811:SF19">
    <property type="entry name" value="39 KDA FK506-BINDING NUCLEAR PROTEIN"/>
    <property type="match status" value="1"/>
</dbReference>
<dbReference type="AlphaFoldDB" id="A0A6I4IQB1"/>
<dbReference type="GO" id="GO:0003755">
    <property type="term" value="F:peptidyl-prolyl cis-trans isomerase activity"/>
    <property type="evidence" value="ECO:0007669"/>
    <property type="project" value="UniProtKB-KW"/>
</dbReference>
<evidence type="ECO:0000256" key="4">
    <source>
        <dbReference type="ARBA" id="ARBA00023110"/>
    </source>
</evidence>
<dbReference type="PROSITE" id="PS50059">
    <property type="entry name" value="FKBP_PPIASE"/>
    <property type="match status" value="1"/>
</dbReference>
<evidence type="ECO:0000256" key="1">
    <source>
        <dbReference type="ARBA" id="ARBA00000971"/>
    </source>
</evidence>
<dbReference type="OrthoDB" id="9814548at2"/>
<dbReference type="RefSeq" id="WP_157540614.1">
    <property type="nucleotide sequence ID" value="NZ_WQLA01000002.1"/>
</dbReference>
<evidence type="ECO:0000256" key="5">
    <source>
        <dbReference type="ARBA" id="ARBA00023235"/>
    </source>
</evidence>
<comment type="caution">
    <text evidence="8">The sequence shown here is derived from an EMBL/GenBank/DDBJ whole genome shotgun (WGS) entry which is preliminary data.</text>
</comment>
<accession>A0A6I4IQB1</accession>
<dbReference type="SUPFAM" id="SSF54534">
    <property type="entry name" value="FKBP-like"/>
    <property type="match status" value="2"/>
</dbReference>
<evidence type="ECO:0000313" key="8">
    <source>
        <dbReference type="EMBL" id="MVN90844.1"/>
    </source>
</evidence>
<dbReference type="PANTHER" id="PTHR43811">
    <property type="entry name" value="FKBP-TYPE PEPTIDYL-PROLYL CIS-TRANS ISOMERASE FKPA"/>
    <property type="match status" value="1"/>
</dbReference>
<organism evidence="8 9">
    <name type="scientific">Mucilaginibacter aquatilis</name>
    <dbReference type="NCBI Taxonomy" id="1517760"/>
    <lineage>
        <taxon>Bacteria</taxon>
        <taxon>Pseudomonadati</taxon>
        <taxon>Bacteroidota</taxon>
        <taxon>Sphingobacteriia</taxon>
        <taxon>Sphingobacteriales</taxon>
        <taxon>Sphingobacteriaceae</taxon>
        <taxon>Mucilaginibacter</taxon>
    </lineage>
</organism>
<evidence type="ECO:0000256" key="2">
    <source>
        <dbReference type="ARBA" id="ARBA00006577"/>
    </source>
</evidence>
<dbReference type="Gene3D" id="3.10.50.40">
    <property type="match status" value="2"/>
</dbReference>
<reference evidence="8 9" key="1">
    <citation type="submission" date="2019-12" db="EMBL/GenBank/DDBJ databases">
        <title>Mucilaginibacter sp. HME9299 genome sequencing and assembly.</title>
        <authorList>
            <person name="Kang H."/>
            <person name="Kim H."/>
            <person name="Joh K."/>
        </authorList>
    </citation>
    <scope>NUCLEOTIDE SEQUENCE [LARGE SCALE GENOMIC DNA]</scope>
    <source>
        <strain evidence="8 9">HME9299</strain>
    </source>
</reference>
<evidence type="ECO:0000259" key="7">
    <source>
        <dbReference type="PROSITE" id="PS50059"/>
    </source>
</evidence>
<protein>
    <recommendedName>
        <fullName evidence="3 6">peptidylprolyl isomerase</fullName>
        <ecNumber evidence="3 6">5.2.1.8</ecNumber>
    </recommendedName>
</protein>
<evidence type="ECO:0000256" key="3">
    <source>
        <dbReference type="ARBA" id="ARBA00013194"/>
    </source>
</evidence>